<reference evidence="2 3" key="1">
    <citation type="submission" date="2023-07" db="EMBL/GenBank/DDBJ databases">
        <title>Sequencing the genomes of 1000 actinobacteria strains.</title>
        <authorList>
            <person name="Klenk H.-P."/>
        </authorList>
    </citation>
    <scope>NUCLEOTIDE SEQUENCE [LARGE SCALE GENOMIC DNA]</scope>
    <source>
        <strain evidence="2 3">DSM 44709</strain>
    </source>
</reference>
<gene>
    <name evidence="2" type="ORF">J2S42_000782</name>
</gene>
<proteinExistence type="predicted"/>
<dbReference type="AlphaFoldDB" id="A0AAE4AXI8"/>
<comment type="caution">
    <text evidence="2">The sequence shown here is derived from an EMBL/GenBank/DDBJ whole genome shotgun (WGS) entry which is preliminary data.</text>
</comment>
<name>A0AAE4AXI8_9ACTN</name>
<dbReference type="RefSeq" id="WP_307235257.1">
    <property type="nucleotide sequence ID" value="NZ_JAUSUZ010000001.1"/>
</dbReference>
<feature type="compositionally biased region" description="Pro residues" evidence="1">
    <location>
        <begin position="816"/>
        <end position="826"/>
    </location>
</feature>
<accession>A0AAE4AXI8</accession>
<evidence type="ECO:0008006" key="4">
    <source>
        <dbReference type="Google" id="ProtNLM"/>
    </source>
</evidence>
<evidence type="ECO:0000313" key="2">
    <source>
        <dbReference type="EMBL" id="MDQ0364113.1"/>
    </source>
</evidence>
<feature type="compositionally biased region" description="Gly residues" evidence="1">
    <location>
        <begin position="827"/>
        <end position="896"/>
    </location>
</feature>
<dbReference type="Proteomes" id="UP001240236">
    <property type="component" value="Unassembled WGS sequence"/>
</dbReference>
<evidence type="ECO:0000256" key="1">
    <source>
        <dbReference type="SAM" id="MobiDB-lite"/>
    </source>
</evidence>
<protein>
    <recommendedName>
        <fullName evidence="4">Baseplate assembly protein</fullName>
    </recommendedName>
</protein>
<dbReference type="EMBL" id="JAUSUZ010000001">
    <property type="protein sequence ID" value="MDQ0364113.1"/>
    <property type="molecule type" value="Genomic_DNA"/>
</dbReference>
<feature type="region of interest" description="Disordered" evidence="1">
    <location>
        <begin position="816"/>
        <end position="964"/>
    </location>
</feature>
<evidence type="ECO:0000313" key="3">
    <source>
        <dbReference type="Proteomes" id="UP001240236"/>
    </source>
</evidence>
<keyword evidence="3" id="KW-1185">Reference proteome</keyword>
<sequence>MTDTRRSAVRGSRLNGIDGVEVGDDPRELTVTFLGKAPRRLGAENVRIDGGRRVTGIRVLEVEIRREADPDLDDHLWVRVDRAGDTSTYTLSIVEAGGAARVPYRDFDQRYTSTTFLFCPPDTDCRPSPRPPETTEDPPVIDYTTRDYASLRRQLLDRMTLTVPQWRERHEPDLGVTLVELLAYAGDRIGYHQDAVAAEAYLDTARQRTSIRRHVRLIDYPMHDGCNARAWVSLAVGRPVRIDPARHRFAAVDVSRVPEPDRPDVPPVLTDAQLGSLPATATVEVFEPITATPVTLRPAHNTIRFWTWGEESACLPTGTTSATLRDEWQDQNHRPGYGESRPRRRRLRLVPGDVLILEERIGPRSGAPADADPRHRQAVRLVTVTEDLDRLYDQPILEVTWAPEDALTFPATLAGPGGPHCEPLCDITVATANVILVDHGRDLGFCGGEPEEVTVPPGPVTRPDCGHASCGCPDRPETGPAVAAIHRLMDATAAGTPLTAEDVAELSTLLGEAAVLGVDASRPAPEQAAALETLLAQATYPATTRPFRPRLRRSPVTFRAAYPDTELVSAAQARLLATIPARVRVWLESLWRRVGENDRLRPHEIEALELIFGPDALESCGLRHRPDRALRWLLARFDRLLAAKLRRLAVLQARADNGEALSADYAWEIAQSWGAGYAEGLDPADPRLAGPARGVLAQDPTRALPALTVAAPGGQVWTPRRDLLAEGPRGLGVAGEQQDDGTLVLRFGDGRHGLPPAPGTTLSIRYRAGSGTAGNVGAEAISHLIVCDADPGSYQECVAPPPATCAPPPTCPPPPPSGYPPPPGPGGYPDGPGGGPGGPGPGGYPGGPGPGGHPGGPGQDLGGHPGGPGQDPGGHPGGPGQDPGGYPGVPGHGGPGSYPDDCGSGGYRDGPPGENDDRDRYREDDDRYGRERHPDPEPGPAGAGTVNRVRNPLPAAGGTDPEPVEQVRQLAPLALRRRRLRAITADDYAELAGDVPGVQRAAAQLRWTGSGRQVHVAVDPLGTGVAPPALLDAVRAHLERFRRIGHDLAVGPASRVPVEVALAVCAAPGHHAEQVRDDVRRAVRALFAPDAVTFAEPVRASRIVAAAAAVEGVAGVHLTRLRRQFRPDTGELADGVLRVGPLEVAQLDDDSGNPENGLLTVSIGGIR</sequence>
<feature type="compositionally biased region" description="Basic and acidic residues" evidence="1">
    <location>
        <begin position="915"/>
        <end position="936"/>
    </location>
</feature>
<organism evidence="2 3">
    <name type="scientific">Catenuloplanes indicus</name>
    <dbReference type="NCBI Taxonomy" id="137267"/>
    <lineage>
        <taxon>Bacteria</taxon>
        <taxon>Bacillati</taxon>
        <taxon>Actinomycetota</taxon>
        <taxon>Actinomycetes</taxon>
        <taxon>Micromonosporales</taxon>
        <taxon>Micromonosporaceae</taxon>
        <taxon>Catenuloplanes</taxon>
    </lineage>
</organism>